<keyword evidence="2" id="KW-1185">Reference proteome</keyword>
<dbReference type="Proteomes" id="UP001215598">
    <property type="component" value="Unassembled WGS sequence"/>
</dbReference>
<reference evidence="1" key="1">
    <citation type="submission" date="2023-03" db="EMBL/GenBank/DDBJ databases">
        <title>Massive genome expansion in bonnet fungi (Mycena s.s.) driven by repeated elements and novel gene families across ecological guilds.</title>
        <authorList>
            <consortium name="Lawrence Berkeley National Laboratory"/>
            <person name="Harder C.B."/>
            <person name="Miyauchi S."/>
            <person name="Viragh M."/>
            <person name="Kuo A."/>
            <person name="Thoen E."/>
            <person name="Andreopoulos B."/>
            <person name="Lu D."/>
            <person name="Skrede I."/>
            <person name="Drula E."/>
            <person name="Henrissat B."/>
            <person name="Morin E."/>
            <person name="Kohler A."/>
            <person name="Barry K."/>
            <person name="LaButti K."/>
            <person name="Morin E."/>
            <person name="Salamov A."/>
            <person name="Lipzen A."/>
            <person name="Mereny Z."/>
            <person name="Hegedus B."/>
            <person name="Baldrian P."/>
            <person name="Stursova M."/>
            <person name="Weitz H."/>
            <person name="Taylor A."/>
            <person name="Grigoriev I.V."/>
            <person name="Nagy L.G."/>
            <person name="Martin F."/>
            <person name="Kauserud H."/>
        </authorList>
    </citation>
    <scope>NUCLEOTIDE SEQUENCE</scope>
    <source>
        <strain evidence="1">CBHHK182m</strain>
    </source>
</reference>
<comment type="caution">
    <text evidence="1">The sequence shown here is derived from an EMBL/GenBank/DDBJ whole genome shotgun (WGS) entry which is preliminary data.</text>
</comment>
<sequence length="148" mass="16426">MTVAIFMQLVRSWSAVVRVRGRGDRAYTPFALPSTLHLSPSSRFTPPSPFLPFPSFLRASPAPPVCCAPPNGAHARCRAPNVCVVLAPYLGRTRARVGVIVSTRHLRAARTNFFTQRIHRITSPTYVPSEEDVLRARARSTAIIETRF</sequence>
<gene>
    <name evidence="1" type="ORF">B0H16DRAFT_1780818</name>
</gene>
<name>A0AAD7NNB6_9AGAR</name>
<protein>
    <submittedName>
        <fullName evidence="1">Uncharacterized protein</fullName>
    </submittedName>
</protein>
<evidence type="ECO:0000313" key="1">
    <source>
        <dbReference type="EMBL" id="KAJ7768807.1"/>
    </source>
</evidence>
<dbReference type="InterPro" id="IPR011025">
    <property type="entry name" value="GproteinA_insert"/>
</dbReference>
<dbReference type="SUPFAM" id="SSF47895">
    <property type="entry name" value="Transducin (alpha subunit), insertion domain"/>
    <property type="match status" value="1"/>
</dbReference>
<evidence type="ECO:0000313" key="2">
    <source>
        <dbReference type="Proteomes" id="UP001215598"/>
    </source>
</evidence>
<dbReference type="AlphaFoldDB" id="A0AAD7NNB6"/>
<dbReference type="Gene3D" id="1.10.400.10">
    <property type="entry name" value="GI Alpha 1, domain 2-like"/>
    <property type="match status" value="1"/>
</dbReference>
<proteinExistence type="predicted"/>
<organism evidence="1 2">
    <name type="scientific">Mycena metata</name>
    <dbReference type="NCBI Taxonomy" id="1033252"/>
    <lineage>
        <taxon>Eukaryota</taxon>
        <taxon>Fungi</taxon>
        <taxon>Dikarya</taxon>
        <taxon>Basidiomycota</taxon>
        <taxon>Agaricomycotina</taxon>
        <taxon>Agaricomycetes</taxon>
        <taxon>Agaricomycetidae</taxon>
        <taxon>Agaricales</taxon>
        <taxon>Marasmiineae</taxon>
        <taxon>Mycenaceae</taxon>
        <taxon>Mycena</taxon>
    </lineage>
</organism>
<dbReference type="EMBL" id="JARKIB010000019">
    <property type="protein sequence ID" value="KAJ7768807.1"/>
    <property type="molecule type" value="Genomic_DNA"/>
</dbReference>
<dbReference type="GO" id="GO:0007165">
    <property type="term" value="P:signal transduction"/>
    <property type="evidence" value="ECO:0007669"/>
    <property type="project" value="InterPro"/>
</dbReference>
<accession>A0AAD7NNB6</accession>